<dbReference type="GO" id="GO:0003924">
    <property type="term" value="F:GTPase activity"/>
    <property type="evidence" value="ECO:0007669"/>
    <property type="project" value="TreeGrafter"/>
</dbReference>
<dbReference type="GO" id="GO:0005794">
    <property type="term" value="C:Golgi apparatus"/>
    <property type="evidence" value="ECO:0007669"/>
    <property type="project" value="TreeGrafter"/>
</dbReference>
<keyword evidence="6" id="KW-0449">Lipoprotein</keyword>
<dbReference type="RefSeq" id="XP_022147106.1">
    <property type="nucleotide sequence ID" value="XM_022291414.1"/>
</dbReference>
<protein>
    <recommendedName>
        <fullName evidence="4">Signal recognition particle receptor subunit beta</fullName>
    </recommendedName>
</protein>
<dbReference type="RefSeq" id="XP_022147104.1">
    <property type="nucleotide sequence ID" value="XM_022291412.1"/>
</dbReference>
<evidence type="ECO:0000256" key="10">
    <source>
        <dbReference type="ARBA" id="ARBA00022927"/>
    </source>
</evidence>
<dbReference type="InterPro" id="IPR019009">
    <property type="entry name" value="SRP_receptor_beta_su"/>
</dbReference>
<evidence type="ECO:0000256" key="11">
    <source>
        <dbReference type="ARBA" id="ARBA00022989"/>
    </source>
</evidence>
<evidence type="ECO:0000256" key="8">
    <source>
        <dbReference type="ARBA" id="ARBA00022824"/>
    </source>
</evidence>
<organism evidence="16 17">
    <name type="scientific">Momordica charantia</name>
    <name type="common">Bitter gourd</name>
    <name type="synonym">Balsam pear</name>
    <dbReference type="NCBI Taxonomy" id="3673"/>
    <lineage>
        <taxon>Eukaryota</taxon>
        <taxon>Viridiplantae</taxon>
        <taxon>Streptophyta</taxon>
        <taxon>Embryophyta</taxon>
        <taxon>Tracheophyta</taxon>
        <taxon>Spermatophyta</taxon>
        <taxon>Magnoliopsida</taxon>
        <taxon>eudicotyledons</taxon>
        <taxon>Gunneridae</taxon>
        <taxon>Pentapetalae</taxon>
        <taxon>rosids</taxon>
        <taxon>fabids</taxon>
        <taxon>Cucurbitales</taxon>
        <taxon>Cucurbitaceae</taxon>
        <taxon>Momordiceae</taxon>
        <taxon>Momordica</taxon>
    </lineage>
</organism>
<evidence type="ECO:0000313" key="16">
    <source>
        <dbReference type="Proteomes" id="UP000504603"/>
    </source>
</evidence>
<dbReference type="PANTHER" id="PTHR45909">
    <property type="entry name" value="ADP-RIBOSYLATION FACTOR-RELATED PROTEIN 1"/>
    <property type="match status" value="1"/>
</dbReference>
<evidence type="ECO:0000313" key="17">
    <source>
        <dbReference type="RefSeq" id="XP_022147102.1"/>
    </source>
</evidence>
<dbReference type="CDD" id="cd04105">
    <property type="entry name" value="SR_beta"/>
    <property type="match status" value="1"/>
</dbReference>
<keyword evidence="13 15" id="KW-0472">Membrane</keyword>
<dbReference type="GO" id="GO:0034067">
    <property type="term" value="P:protein localization to Golgi apparatus"/>
    <property type="evidence" value="ECO:0007669"/>
    <property type="project" value="TreeGrafter"/>
</dbReference>
<dbReference type="PANTHER" id="PTHR45909:SF1">
    <property type="entry name" value="ADP-RIBOSYLATION FACTOR-RELATED PROTEIN 1"/>
    <property type="match status" value="1"/>
</dbReference>
<dbReference type="AlphaFoldDB" id="A0A6J1D1F7"/>
<dbReference type="KEGG" id="mcha:111016123"/>
<evidence type="ECO:0000313" key="19">
    <source>
        <dbReference type="RefSeq" id="XP_022147105.1"/>
    </source>
</evidence>
<evidence type="ECO:0000256" key="15">
    <source>
        <dbReference type="SAM" id="Phobius"/>
    </source>
</evidence>
<dbReference type="GO" id="GO:0043001">
    <property type="term" value="P:Golgi to plasma membrane protein transport"/>
    <property type="evidence" value="ECO:0007669"/>
    <property type="project" value="TreeGrafter"/>
</dbReference>
<evidence type="ECO:0000313" key="20">
    <source>
        <dbReference type="RefSeq" id="XP_022147106.1"/>
    </source>
</evidence>
<dbReference type="PROSITE" id="PS51417">
    <property type="entry name" value="ARF"/>
    <property type="match status" value="1"/>
</dbReference>
<keyword evidence="12" id="KW-0342">GTP-binding</keyword>
<dbReference type="Proteomes" id="UP000504603">
    <property type="component" value="Unplaced"/>
</dbReference>
<feature type="transmembrane region" description="Helical" evidence="15">
    <location>
        <begin position="35"/>
        <end position="53"/>
    </location>
</feature>
<comment type="similarity">
    <text evidence="3">Belongs to the small GTPase superfamily. Arf family.</text>
</comment>
<dbReference type="GeneID" id="111016123"/>
<evidence type="ECO:0000256" key="13">
    <source>
        <dbReference type="ARBA" id="ARBA00023136"/>
    </source>
</evidence>
<keyword evidence="16" id="KW-1185">Reference proteome</keyword>
<sequence>MEGTEQWKVQAEQVKVQMEQWLQLGLEFVHQIPPIQLYVGVGVLLLTTLLLLLTRLFKRRKSNTIVLGGLSGSGKTVLFYQLRDGSSHQGTVTSMEPNEGTFVLHSEISKKDKLKPVHLVDVPGHSRLRAKLDEFLPQAAGVVFVVDALDFLPNCRAASEYLYDILTNASVVKKKIPVLILCNKTDKVTAHTKEFINRQMEKEIDKLRVSRSAISAADIANDFTLGVPGKAFSFSQCHNKVAVGEASGLMGQVTEVEQFIRENVKP</sequence>
<keyword evidence="7" id="KW-0547">Nucleotide-binding</keyword>
<reference evidence="17 18" key="1">
    <citation type="submission" date="2025-04" db="UniProtKB">
        <authorList>
            <consortium name="RefSeq"/>
        </authorList>
    </citation>
    <scope>IDENTIFICATION</scope>
    <source>
        <strain evidence="17 18">OHB3-1</strain>
    </source>
</reference>
<comment type="subcellular location">
    <subcellularLocation>
        <location evidence="1">Endoplasmic reticulum membrane</location>
        <topology evidence="1">Single-pass membrane protein</topology>
    </subcellularLocation>
</comment>
<dbReference type="GO" id="GO:0005789">
    <property type="term" value="C:endoplasmic reticulum membrane"/>
    <property type="evidence" value="ECO:0007669"/>
    <property type="project" value="UniProtKB-SubCell"/>
</dbReference>
<dbReference type="Pfam" id="PF09439">
    <property type="entry name" value="SRPRB"/>
    <property type="match status" value="1"/>
</dbReference>
<dbReference type="SUPFAM" id="SSF52540">
    <property type="entry name" value="P-loop containing nucleoside triphosphate hydrolases"/>
    <property type="match status" value="1"/>
</dbReference>
<dbReference type="RefSeq" id="XP_022147102.1">
    <property type="nucleotide sequence ID" value="XM_022291410.1"/>
</dbReference>
<evidence type="ECO:0000256" key="9">
    <source>
        <dbReference type="ARBA" id="ARBA00022892"/>
    </source>
</evidence>
<keyword evidence="6" id="KW-0519">Myristate</keyword>
<evidence type="ECO:0000256" key="5">
    <source>
        <dbReference type="ARBA" id="ARBA00022692"/>
    </source>
</evidence>
<evidence type="ECO:0000313" key="18">
    <source>
        <dbReference type="RefSeq" id="XP_022147104.1"/>
    </source>
</evidence>
<evidence type="ECO:0000256" key="3">
    <source>
        <dbReference type="ARBA" id="ARBA00010290"/>
    </source>
</evidence>
<dbReference type="RefSeq" id="XP_022147105.1">
    <property type="nucleotide sequence ID" value="XM_022291413.1"/>
</dbReference>
<keyword evidence="5 15" id="KW-0812">Transmembrane</keyword>
<evidence type="ECO:0000256" key="7">
    <source>
        <dbReference type="ARBA" id="ARBA00022741"/>
    </source>
</evidence>
<evidence type="ECO:0000256" key="12">
    <source>
        <dbReference type="ARBA" id="ARBA00023134"/>
    </source>
</evidence>
<evidence type="ECO:0000256" key="1">
    <source>
        <dbReference type="ARBA" id="ARBA00004389"/>
    </source>
</evidence>
<dbReference type="Gene3D" id="3.40.50.300">
    <property type="entry name" value="P-loop containing nucleotide triphosphate hydrolases"/>
    <property type="match status" value="1"/>
</dbReference>
<dbReference type="InterPro" id="IPR024156">
    <property type="entry name" value="Small_GTPase_ARF"/>
</dbReference>
<evidence type="ECO:0000256" key="4">
    <source>
        <dbReference type="ARBA" id="ARBA00020256"/>
    </source>
</evidence>
<evidence type="ECO:0000313" key="21">
    <source>
        <dbReference type="RefSeq" id="XP_022147107.1"/>
    </source>
</evidence>
<dbReference type="OrthoDB" id="41266at2759"/>
<evidence type="ECO:0000256" key="6">
    <source>
        <dbReference type="ARBA" id="ARBA00022707"/>
    </source>
</evidence>
<keyword evidence="10" id="KW-0813">Transport</keyword>
<dbReference type="GO" id="GO:0005525">
    <property type="term" value="F:GTP binding"/>
    <property type="evidence" value="ECO:0007669"/>
    <property type="project" value="UniProtKB-KW"/>
</dbReference>
<proteinExistence type="inferred from homology"/>
<keyword evidence="14" id="KW-0675">Receptor</keyword>
<keyword evidence="10" id="KW-0653">Protein transport</keyword>
<keyword evidence="9" id="KW-0931">ER-Golgi transport</keyword>
<keyword evidence="11 15" id="KW-1133">Transmembrane helix</keyword>
<name>A0A6J1D1F7_MOMCH</name>
<dbReference type="GO" id="GO:0006886">
    <property type="term" value="P:intracellular protein transport"/>
    <property type="evidence" value="ECO:0007669"/>
    <property type="project" value="TreeGrafter"/>
</dbReference>
<accession>A0A6J1D1F7</accession>
<evidence type="ECO:0000256" key="14">
    <source>
        <dbReference type="ARBA" id="ARBA00023170"/>
    </source>
</evidence>
<dbReference type="RefSeq" id="XP_022147107.1">
    <property type="nucleotide sequence ID" value="XM_022291415.1"/>
</dbReference>
<evidence type="ECO:0000256" key="2">
    <source>
        <dbReference type="ARBA" id="ARBA00005619"/>
    </source>
</evidence>
<dbReference type="InterPro" id="IPR027417">
    <property type="entry name" value="P-loop_NTPase"/>
</dbReference>
<comment type="similarity">
    <text evidence="2">Belongs to the SRP receptor beta subunit family.</text>
</comment>
<keyword evidence="8" id="KW-0256">Endoplasmic reticulum</keyword>
<gene>
    <name evidence="17 18 19 20 21" type="primary">LOC111016123</name>
</gene>